<dbReference type="HAMAP" id="MF_00227">
    <property type="entry name" value="RNase_P"/>
    <property type="match status" value="1"/>
</dbReference>
<evidence type="ECO:0000256" key="7">
    <source>
        <dbReference type="HAMAP-Rule" id="MF_00227"/>
    </source>
</evidence>
<comment type="catalytic activity">
    <reaction evidence="7">
        <text>Endonucleolytic cleavage of RNA, removing 5'-extranucleotides from tRNA precursor.</text>
        <dbReference type="EC" id="3.1.26.5"/>
    </reaction>
</comment>
<dbReference type="SUPFAM" id="SSF54211">
    <property type="entry name" value="Ribosomal protein S5 domain 2-like"/>
    <property type="match status" value="1"/>
</dbReference>
<dbReference type="Pfam" id="PF00825">
    <property type="entry name" value="Ribonuclease_P"/>
    <property type="match status" value="1"/>
</dbReference>
<dbReference type="InterPro" id="IPR000100">
    <property type="entry name" value="RNase_P"/>
</dbReference>
<dbReference type="GO" id="GO:0000049">
    <property type="term" value="F:tRNA binding"/>
    <property type="evidence" value="ECO:0007669"/>
    <property type="project" value="UniProtKB-UniRule"/>
</dbReference>
<dbReference type="PROSITE" id="PS00648">
    <property type="entry name" value="RIBONUCLEASE_P"/>
    <property type="match status" value="1"/>
</dbReference>
<keyword evidence="9" id="KW-1185">Reference proteome</keyword>
<evidence type="ECO:0000256" key="5">
    <source>
        <dbReference type="ARBA" id="ARBA00022801"/>
    </source>
</evidence>
<reference evidence="8 9" key="1">
    <citation type="submission" date="2016-10" db="EMBL/GenBank/DDBJ databases">
        <authorList>
            <person name="de Groot N.N."/>
        </authorList>
    </citation>
    <scope>NUCLEOTIDE SEQUENCE [LARGE SCALE GENOMIC DNA]</scope>
    <source>
        <strain evidence="8 9">DSM 19033</strain>
    </source>
</reference>
<protein>
    <recommendedName>
        <fullName evidence="7">Ribonuclease P protein component</fullName>
        <shortName evidence="7">RNase P protein</shortName>
        <shortName evidence="7">RNaseP protein</shortName>
        <ecNumber evidence="7">3.1.26.5</ecNumber>
    </recommendedName>
    <alternativeName>
        <fullName evidence="7">Protein C5</fullName>
    </alternativeName>
</protein>
<dbReference type="Proteomes" id="UP000198850">
    <property type="component" value="Unassembled WGS sequence"/>
</dbReference>
<dbReference type="OrthoDB" id="1524972at2"/>
<dbReference type="STRING" id="425514.SAMN05443550_101291"/>
<keyword evidence="6 7" id="KW-0694">RNA-binding</keyword>
<comment type="similarity">
    <text evidence="7">Belongs to the RnpA family.</text>
</comment>
<dbReference type="InterPro" id="IPR020539">
    <property type="entry name" value="RNase_P_CS"/>
</dbReference>
<evidence type="ECO:0000256" key="6">
    <source>
        <dbReference type="ARBA" id="ARBA00022884"/>
    </source>
</evidence>
<dbReference type="RefSeq" id="WP_090555169.1">
    <property type="nucleotide sequence ID" value="NZ_FNRA01000001.1"/>
</dbReference>
<evidence type="ECO:0000313" key="8">
    <source>
        <dbReference type="EMBL" id="SDZ87555.1"/>
    </source>
</evidence>
<evidence type="ECO:0000256" key="3">
    <source>
        <dbReference type="ARBA" id="ARBA00022722"/>
    </source>
</evidence>
<dbReference type="EMBL" id="FNRA01000001">
    <property type="protein sequence ID" value="SDZ87555.1"/>
    <property type="molecule type" value="Genomic_DNA"/>
</dbReference>
<dbReference type="InterPro" id="IPR014721">
    <property type="entry name" value="Ribsml_uS5_D2-typ_fold_subgr"/>
</dbReference>
<keyword evidence="2 7" id="KW-0819">tRNA processing</keyword>
<accession>A0A1H3WKA3</accession>
<dbReference type="InterPro" id="IPR020568">
    <property type="entry name" value="Ribosomal_Su5_D2-typ_SF"/>
</dbReference>
<name>A0A1H3WKA3_9SPHI</name>
<sequence length="131" mass="15383">MKTFIKEERLCSRKSLDLLFKNGSSFLLYPFRLSYIFVPGKSAFPAQVVINVSKKRFKRAHDRNLIKRRTREAYRLHKSTDLYPLLNQENQTLLLSIQFIGKAHYDYAFFEKKLANAFKKLMLTIATNGTD</sequence>
<dbReference type="EC" id="3.1.26.5" evidence="7"/>
<keyword evidence="3 7" id="KW-0540">Nuclease</keyword>
<dbReference type="AlphaFoldDB" id="A0A1H3WKA3"/>
<evidence type="ECO:0000256" key="4">
    <source>
        <dbReference type="ARBA" id="ARBA00022759"/>
    </source>
</evidence>
<dbReference type="GO" id="GO:0001682">
    <property type="term" value="P:tRNA 5'-leader removal"/>
    <property type="evidence" value="ECO:0007669"/>
    <property type="project" value="UniProtKB-UniRule"/>
</dbReference>
<evidence type="ECO:0000313" key="9">
    <source>
        <dbReference type="Proteomes" id="UP000198850"/>
    </source>
</evidence>
<organism evidence="8 9">
    <name type="scientific">Pedobacter hartonius</name>
    <dbReference type="NCBI Taxonomy" id="425514"/>
    <lineage>
        <taxon>Bacteria</taxon>
        <taxon>Pseudomonadati</taxon>
        <taxon>Bacteroidota</taxon>
        <taxon>Sphingobacteriia</taxon>
        <taxon>Sphingobacteriales</taxon>
        <taxon>Sphingobacteriaceae</taxon>
        <taxon>Pedobacter</taxon>
    </lineage>
</organism>
<comment type="function">
    <text evidence="1 7">RNaseP catalyzes the removal of the 5'-leader sequence from pre-tRNA to produce the mature 5'-terminus. It can also cleave other RNA substrates such as 4.5S RNA. The protein component plays an auxiliary but essential role in vivo by binding to the 5'-leader sequence and broadening the substrate specificity of the ribozyme.</text>
</comment>
<dbReference type="GO" id="GO:0004526">
    <property type="term" value="F:ribonuclease P activity"/>
    <property type="evidence" value="ECO:0007669"/>
    <property type="project" value="UniProtKB-UniRule"/>
</dbReference>
<gene>
    <name evidence="7" type="primary">rnpA</name>
    <name evidence="8" type="ORF">SAMN05443550_101291</name>
</gene>
<evidence type="ECO:0000256" key="1">
    <source>
        <dbReference type="ARBA" id="ARBA00002663"/>
    </source>
</evidence>
<keyword evidence="4 7" id="KW-0255">Endonuclease</keyword>
<dbReference type="Gene3D" id="3.30.230.10">
    <property type="match status" value="1"/>
</dbReference>
<proteinExistence type="inferred from homology"/>
<comment type="subunit">
    <text evidence="7">Consists of a catalytic RNA component (M1 or rnpB) and a protein subunit.</text>
</comment>
<keyword evidence="5 7" id="KW-0378">Hydrolase</keyword>
<evidence type="ECO:0000256" key="2">
    <source>
        <dbReference type="ARBA" id="ARBA00022694"/>
    </source>
</evidence>